<dbReference type="InterPro" id="IPR050067">
    <property type="entry name" value="IPM_dehydratase_rel_enz"/>
</dbReference>
<dbReference type="InterPro" id="IPR001030">
    <property type="entry name" value="Acoase/IPM_deHydtase_lsu_aba"/>
</dbReference>
<feature type="domain" description="Aconitase/3-isopropylmalate dehydratase large subunit alpha/beta/alpha" evidence="5">
    <location>
        <begin position="2"/>
        <end position="86"/>
    </location>
</feature>
<dbReference type="Pfam" id="PF00330">
    <property type="entry name" value="Aconitase"/>
    <property type="match status" value="1"/>
</dbReference>
<geneLocation type="plasmid" evidence="6">
    <name>unnamed4</name>
</geneLocation>
<dbReference type="Proteomes" id="UP000236584">
    <property type="component" value="Plasmid unnamed4"/>
</dbReference>
<dbReference type="PANTHER" id="PTHR43822:SF2">
    <property type="entry name" value="HOMOACONITASE, MITOCHONDRIAL"/>
    <property type="match status" value="1"/>
</dbReference>
<evidence type="ECO:0000259" key="5">
    <source>
        <dbReference type="Pfam" id="PF00330"/>
    </source>
</evidence>
<dbReference type="SUPFAM" id="SSF53732">
    <property type="entry name" value="Aconitase iron-sulfur domain"/>
    <property type="match status" value="1"/>
</dbReference>
<keyword evidence="3" id="KW-0411">Iron-sulfur</keyword>
<dbReference type="AlphaFoldDB" id="A0A2I8VRU8"/>
<dbReference type="KEGG" id="srub:C2R22_24185"/>
<keyword evidence="1" id="KW-0479">Metal-binding</keyword>
<evidence type="ECO:0000256" key="3">
    <source>
        <dbReference type="ARBA" id="ARBA00023014"/>
    </source>
</evidence>
<evidence type="ECO:0000256" key="4">
    <source>
        <dbReference type="ARBA" id="ARBA00023239"/>
    </source>
</evidence>
<evidence type="ECO:0000313" key="7">
    <source>
        <dbReference type="Proteomes" id="UP000236584"/>
    </source>
</evidence>
<dbReference type="GO" id="GO:0051536">
    <property type="term" value="F:iron-sulfur cluster binding"/>
    <property type="evidence" value="ECO:0007669"/>
    <property type="project" value="UniProtKB-KW"/>
</dbReference>
<organism evidence="6 7">
    <name type="scientific">Salinigranum rubrum</name>
    <dbReference type="NCBI Taxonomy" id="755307"/>
    <lineage>
        <taxon>Archaea</taxon>
        <taxon>Methanobacteriati</taxon>
        <taxon>Methanobacteriota</taxon>
        <taxon>Stenosarchaea group</taxon>
        <taxon>Halobacteria</taxon>
        <taxon>Halobacteriales</taxon>
        <taxon>Haloferacaceae</taxon>
        <taxon>Salinigranum</taxon>
    </lineage>
</organism>
<reference evidence="6 7" key="1">
    <citation type="submission" date="2018-01" db="EMBL/GenBank/DDBJ databases">
        <title>Complete genome sequence of Salinigranum rubrum GX10T, an extremely halophilic archaeon isolated from a marine solar saltern.</title>
        <authorList>
            <person name="Han S."/>
        </authorList>
    </citation>
    <scope>NUCLEOTIDE SEQUENCE [LARGE SCALE GENOMIC DNA]</scope>
    <source>
        <strain evidence="6 7">GX10</strain>
        <plasmid evidence="7">Plasmid unnamed4</plasmid>
    </source>
</reference>
<name>A0A2I8VRU8_9EURY</name>
<keyword evidence="6" id="KW-0614">Plasmid</keyword>
<protein>
    <recommendedName>
        <fullName evidence="5">Aconitase/3-isopropylmalate dehydratase large subunit alpha/beta/alpha domain-containing protein</fullName>
    </recommendedName>
</protein>
<evidence type="ECO:0000256" key="2">
    <source>
        <dbReference type="ARBA" id="ARBA00023004"/>
    </source>
</evidence>
<accession>A0A2I8VRU8</accession>
<proteinExistence type="predicted"/>
<keyword evidence="4" id="KW-0456">Lyase</keyword>
<dbReference type="Gene3D" id="3.30.499.10">
    <property type="entry name" value="Aconitase, domain 3"/>
    <property type="match status" value="1"/>
</dbReference>
<dbReference type="PANTHER" id="PTHR43822">
    <property type="entry name" value="HOMOACONITASE, MITOCHONDRIAL-RELATED"/>
    <property type="match status" value="1"/>
</dbReference>
<dbReference type="InterPro" id="IPR015931">
    <property type="entry name" value="Acnase/IPM_dHydase_lsu_aba_1/3"/>
</dbReference>
<gene>
    <name evidence="6" type="ORF">C2R22_24185</name>
</gene>
<dbReference type="GO" id="GO:0043436">
    <property type="term" value="P:oxoacid metabolic process"/>
    <property type="evidence" value="ECO:0007669"/>
    <property type="project" value="UniProtKB-ARBA"/>
</dbReference>
<dbReference type="GeneID" id="35595263"/>
<dbReference type="GO" id="GO:0046872">
    <property type="term" value="F:metal ion binding"/>
    <property type="evidence" value="ECO:0007669"/>
    <property type="project" value="UniProtKB-KW"/>
</dbReference>
<dbReference type="EMBL" id="CP026313">
    <property type="protein sequence ID" value="AUV84632.1"/>
    <property type="molecule type" value="Genomic_DNA"/>
</dbReference>
<sequence>MIVMATSRDIYAHAERAGLVRVFTEARAIVTNSTCGTCDDRSMGALAAGEVCLATQNRNYKGRMGSYDAEVYLSSPETAAASAIIGHITDPWEVGV</sequence>
<evidence type="ECO:0000313" key="6">
    <source>
        <dbReference type="EMBL" id="AUV84632.1"/>
    </source>
</evidence>
<dbReference type="RefSeq" id="WP_103428310.1">
    <property type="nucleotide sequence ID" value="NZ_CP026313.1"/>
</dbReference>
<evidence type="ECO:0000256" key="1">
    <source>
        <dbReference type="ARBA" id="ARBA00022723"/>
    </source>
</evidence>
<keyword evidence="7" id="KW-1185">Reference proteome</keyword>
<keyword evidence="2" id="KW-0408">Iron</keyword>
<dbReference type="InterPro" id="IPR036008">
    <property type="entry name" value="Aconitase_4Fe-4S_dom"/>
</dbReference>
<dbReference type="GO" id="GO:0016829">
    <property type="term" value="F:lyase activity"/>
    <property type="evidence" value="ECO:0007669"/>
    <property type="project" value="UniProtKB-KW"/>
</dbReference>